<feature type="compositionally biased region" description="Low complexity" evidence="1">
    <location>
        <begin position="63"/>
        <end position="79"/>
    </location>
</feature>
<protein>
    <submittedName>
        <fullName evidence="2">Uncharacterized protein</fullName>
    </submittedName>
</protein>
<dbReference type="EMBL" id="JAZAVK010000035">
    <property type="protein sequence ID" value="KAK7428895.1"/>
    <property type="molecule type" value="Genomic_DNA"/>
</dbReference>
<comment type="caution">
    <text evidence="2">The sequence shown here is derived from an EMBL/GenBank/DDBJ whole genome shotgun (WGS) entry which is preliminary data.</text>
</comment>
<keyword evidence="3" id="KW-1185">Reference proteome</keyword>
<evidence type="ECO:0000256" key="1">
    <source>
        <dbReference type="SAM" id="MobiDB-lite"/>
    </source>
</evidence>
<feature type="compositionally biased region" description="Basic and acidic residues" evidence="1">
    <location>
        <begin position="22"/>
        <end position="33"/>
    </location>
</feature>
<sequence length="387" mass="42231">MPSTPTAGTPFLKSPKTPRRVRTPEPRQVHFEAEDANEDEDTVTVTGTGIWGGATHGFTTANSPSGGFSGNISSGKSSSARTGILKSSSPRSSDKGDPTPSSFPQVGPAPTSHLQLHTAANPSLSLNHQPTNTYSYGGQQHQQFLVNPSRIPPQAPFAQHTTPITYIGINPTPQPPRPQANMGDYQNAVPPVHGLHFQPPVPDTTFGPIPHVYVPRFDGGLAPGVQQPNVAHMAPQPAHNGYVVTQQPYLVQQPVMGQQPVMMNHQPQFMPQAQHMAGMPMAGLAGGAAVNGGYPVYPGNNGHIPEITGMGRTEGEEQLRQIKFAHENRLYEPQDFKPADDDPSRYYYVREVDGHWTQRNRFTIDHLGDCRWYVTNDGWFYAIRMPS</sequence>
<feature type="region of interest" description="Disordered" evidence="1">
    <location>
        <begin position="1"/>
        <end position="113"/>
    </location>
</feature>
<proteinExistence type="predicted"/>
<organism evidence="2 3">
    <name type="scientific">Neonectria magnoliae</name>
    <dbReference type="NCBI Taxonomy" id="2732573"/>
    <lineage>
        <taxon>Eukaryota</taxon>
        <taxon>Fungi</taxon>
        <taxon>Dikarya</taxon>
        <taxon>Ascomycota</taxon>
        <taxon>Pezizomycotina</taxon>
        <taxon>Sordariomycetes</taxon>
        <taxon>Hypocreomycetidae</taxon>
        <taxon>Hypocreales</taxon>
        <taxon>Nectriaceae</taxon>
        <taxon>Neonectria</taxon>
    </lineage>
</organism>
<dbReference type="Proteomes" id="UP001498421">
    <property type="component" value="Unassembled WGS sequence"/>
</dbReference>
<reference evidence="2 3" key="1">
    <citation type="journal article" date="2025" name="Microbiol. Resour. Announc.">
        <title>Draft genome sequences for Neonectria magnoliae and Neonectria punicea, canker pathogens of Liriodendron tulipifera and Acer saccharum in West Virginia.</title>
        <authorList>
            <person name="Petronek H.M."/>
            <person name="Kasson M.T."/>
            <person name="Metheny A.M."/>
            <person name="Stauder C.M."/>
            <person name="Lovett B."/>
            <person name="Lynch S.C."/>
            <person name="Garnas J.R."/>
            <person name="Kasson L.R."/>
            <person name="Stajich J.E."/>
        </authorList>
    </citation>
    <scope>NUCLEOTIDE SEQUENCE [LARGE SCALE GENOMIC DNA]</scope>
    <source>
        <strain evidence="2 3">NRRL 64651</strain>
    </source>
</reference>
<name>A0ABR1I5T9_9HYPO</name>
<accession>A0ABR1I5T9</accession>
<evidence type="ECO:0000313" key="3">
    <source>
        <dbReference type="Proteomes" id="UP001498421"/>
    </source>
</evidence>
<gene>
    <name evidence="2" type="ORF">QQZ08_004509</name>
</gene>
<evidence type="ECO:0000313" key="2">
    <source>
        <dbReference type="EMBL" id="KAK7428895.1"/>
    </source>
</evidence>